<sequence length="406" mass="43425">MNAHKTLSPGVIAVIDGVPVSPIFGGTQPTHQYGINVAGDVLVNQLADGSDLNAVYTEYANVLNIWNNERTSLTDLLKSNVTVSGEAVPQDMQTASFEDATELGISKSASSPTALPLGYTFRDKDLRGSFSWRFLRDADRRQVDSVMDGILAADNKLVTGTILRALFSNTRKRNEHGMTVYDLYDGVAPGPPSYLGRTFDESTSHYIASGASQIDSQDIEDAIRLITRKGYGTQANSKLLILANPDESELIQTWRAGEESRPKEGSETSGPIALHDFVPANDAPPFITGAGELVGTQVPGQLWGVKVEGSYGPALLVQSDFLPSGYVAVVASYGPNSAYNCIGFRQHSNPAYQGLRHIPGAGAYPIVESFHTRAFGVGVRQRGAAVCVQVTTGNTYTAPSADQIPV</sequence>
<dbReference type="EMBL" id="MPNT01000045">
    <property type="protein sequence ID" value="OJZ65815.1"/>
    <property type="molecule type" value="Genomic_DNA"/>
</dbReference>
<proteinExistence type="predicted"/>
<gene>
    <name evidence="1" type="ORF">BRW65_27755</name>
</gene>
<dbReference type="RefSeq" id="WP_073880379.1">
    <property type="nucleotide sequence ID" value="NZ_MPNT01000045.1"/>
</dbReference>
<dbReference type="OrthoDB" id="4378081at2"/>
<evidence type="ECO:0000313" key="1">
    <source>
        <dbReference type="EMBL" id="OJZ65815.1"/>
    </source>
</evidence>
<reference evidence="1 2" key="1">
    <citation type="submission" date="2016-11" db="EMBL/GenBank/DDBJ databases">
        <title>Genome sequences of unsequenced Mycobacteria.</title>
        <authorList>
            <person name="Greninger A.L."/>
            <person name="Fang F."/>
            <person name="Jerome K.R."/>
        </authorList>
    </citation>
    <scope>NUCLEOTIDE SEQUENCE [LARGE SCALE GENOMIC DNA]</scope>
    <source>
        <strain evidence="1 2">M11</strain>
    </source>
</reference>
<keyword evidence="2" id="KW-1185">Reference proteome</keyword>
<dbReference type="Proteomes" id="UP000186438">
    <property type="component" value="Unassembled WGS sequence"/>
</dbReference>
<accession>A0A1Q4HEA3</accession>
<evidence type="ECO:0000313" key="2">
    <source>
        <dbReference type="Proteomes" id="UP000186438"/>
    </source>
</evidence>
<name>A0A1Q4HEA3_9MYCO</name>
<protein>
    <submittedName>
        <fullName evidence="1">Uncharacterized protein</fullName>
    </submittedName>
</protein>
<organism evidence="1 2">
    <name type="scientific">Mycobacterium paraffinicum</name>
    <dbReference type="NCBI Taxonomy" id="53378"/>
    <lineage>
        <taxon>Bacteria</taxon>
        <taxon>Bacillati</taxon>
        <taxon>Actinomycetota</taxon>
        <taxon>Actinomycetes</taxon>
        <taxon>Mycobacteriales</taxon>
        <taxon>Mycobacteriaceae</taxon>
        <taxon>Mycobacterium</taxon>
    </lineage>
</organism>
<comment type="caution">
    <text evidence="1">The sequence shown here is derived from an EMBL/GenBank/DDBJ whole genome shotgun (WGS) entry which is preliminary data.</text>
</comment>
<dbReference type="AlphaFoldDB" id="A0A1Q4HEA3"/>